<protein>
    <submittedName>
        <fullName evidence="1">Uncharacterized protein</fullName>
    </submittedName>
</protein>
<organism evidence="1">
    <name type="scientific">marine metagenome</name>
    <dbReference type="NCBI Taxonomy" id="408172"/>
    <lineage>
        <taxon>unclassified sequences</taxon>
        <taxon>metagenomes</taxon>
        <taxon>ecological metagenomes</taxon>
    </lineage>
</organism>
<gene>
    <name evidence="1" type="ORF">METZ01_LOCUS474195</name>
</gene>
<reference evidence="1" key="1">
    <citation type="submission" date="2018-05" db="EMBL/GenBank/DDBJ databases">
        <authorList>
            <person name="Lanie J.A."/>
            <person name="Ng W.-L."/>
            <person name="Kazmierczak K.M."/>
            <person name="Andrzejewski T.M."/>
            <person name="Davidsen T.M."/>
            <person name="Wayne K.J."/>
            <person name="Tettelin H."/>
            <person name="Glass J.I."/>
            <person name="Rusch D."/>
            <person name="Podicherti R."/>
            <person name="Tsui H.-C.T."/>
            <person name="Winkler M.E."/>
        </authorList>
    </citation>
    <scope>NUCLEOTIDE SEQUENCE</scope>
</reference>
<sequence>MIQSALWGNQFNEHTQFRNPAGTLIPFSRGWALGTVSDNLFNPGF</sequence>
<name>A0A383BND6_9ZZZZ</name>
<proteinExistence type="predicted"/>
<accession>A0A383BND6</accession>
<dbReference type="EMBL" id="UINC01201831">
    <property type="protein sequence ID" value="SVE21341.1"/>
    <property type="molecule type" value="Genomic_DNA"/>
</dbReference>
<evidence type="ECO:0000313" key="1">
    <source>
        <dbReference type="EMBL" id="SVE21341.1"/>
    </source>
</evidence>
<dbReference type="AlphaFoldDB" id="A0A383BND6"/>